<name>A0ACB6RB91_9PLEO</name>
<dbReference type="EMBL" id="MU003494">
    <property type="protein sequence ID" value="KAF2476598.1"/>
    <property type="molecule type" value="Genomic_DNA"/>
</dbReference>
<comment type="caution">
    <text evidence="1">The sequence shown here is derived from an EMBL/GenBank/DDBJ whole genome shotgun (WGS) entry which is preliminary data.</text>
</comment>
<evidence type="ECO:0000313" key="1">
    <source>
        <dbReference type="EMBL" id="KAF2476598.1"/>
    </source>
</evidence>
<reference evidence="1" key="1">
    <citation type="journal article" date="2020" name="Stud. Mycol.">
        <title>101 Dothideomycetes genomes: a test case for predicting lifestyles and emergence of pathogens.</title>
        <authorList>
            <person name="Haridas S."/>
            <person name="Albert R."/>
            <person name="Binder M."/>
            <person name="Bloem J."/>
            <person name="Labutti K."/>
            <person name="Salamov A."/>
            <person name="Andreopoulos B."/>
            <person name="Baker S."/>
            <person name="Barry K."/>
            <person name="Bills G."/>
            <person name="Bluhm B."/>
            <person name="Cannon C."/>
            <person name="Castanera R."/>
            <person name="Culley D."/>
            <person name="Daum C."/>
            <person name="Ezra D."/>
            <person name="Gonzalez J."/>
            <person name="Henrissat B."/>
            <person name="Kuo A."/>
            <person name="Liang C."/>
            <person name="Lipzen A."/>
            <person name="Lutzoni F."/>
            <person name="Magnuson J."/>
            <person name="Mondo S."/>
            <person name="Nolan M."/>
            <person name="Ohm R."/>
            <person name="Pangilinan J."/>
            <person name="Park H.-J."/>
            <person name="Ramirez L."/>
            <person name="Alfaro M."/>
            <person name="Sun H."/>
            <person name="Tritt A."/>
            <person name="Yoshinaga Y."/>
            <person name="Zwiers L.-H."/>
            <person name="Turgeon B."/>
            <person name="Goodwin S."/>
            <person name="Spatafora J."/>
            <person name="Crous P."/>
            <person name="Grigoriev I."/>
        </authorList>
    </citation>
    <scope>NUCLEOTIDE SEQUENCE</scope>
    <source>
        <strain evidence="1">ATCC 200398</strain>
    </source>
</reference>
<accession>A0ACB6RB91</accession>
<dbReference type="Proteomes" id="UP000799755">
    <property type="component" value="Unassembled WGS sequence"/>
</dbReference>
<keyword evidence="2" id="KW-1185">Reference proteome</keyword>
<protein>
    <submittedName>
        <fullName evidence="1">Uncharacterized protein</fullName>
    </submittedName>
</protein>
<organism evidence="1 2">
    <name type="scientific">Lindgomyces ingoldianus</name>
    <dbReference type="NCBI Taxonomy" id="673940"/>
    <lineage>
        <taxon>Eukaryota</taxon>
        <taxon>Fungi</taxon>
        <taxon>Dikarya</taxon>
        <taxon>Ascomycota</taxon>
        <taxon>Pezizomycotina</taxon>
        <taxon>Dothideomycetes</taxon>
        <taxon>Pleosporomycetidae</taxon>
        <taxon>Pleosporales</taxon>
        <taxon>Lindgomycetaceae</taxon>
        <taxon>Lindgomyces</taxon>
    </lineage>
</organism>
<gene>
    <name evidence="1" type="ORF">BDR25DRAFT_300542</name>
</gene>
<proteinExistence type="predicted"/>
<evidence type="ECO:0000313" key="2">
    <source>
        <dbReference type="Proteomes" id="UP000799755"/>
    </source>
</evidence>
<sequence>MAASAANELPVRTAPAADTTKMDAPKHSVLNSTFPVLLPQDDLLFMPEPEFQSSIRKLVAQGEPAEDEPILIENSTSSSGFPSSPSKRRALADAENPRPKKSAFMNGLFQDAAHQMTAEDLAAQNKTLTANADVTNISSKNPLVDLFYDLAEFTADDKLKILLEHAWKEDSLMTLKIIFNTRSIHLGKSNKIATYKAMGWLAENHPLTLLASLKWLVRPIIEKRAPKPEQRETAKDEDFAMVEVDGANSENPEKAHDVRFGVSHGYWKDLLNLVALAANNELKFNGNPESVLSQHPDKSASGKRKREWDPANAKVLRTQKKLERHDRVLRKLEDDGFYRALHTTVARLFASQLKEDAANLASGEKADMKKLSLAAKWAPTFGEFHDKHTFILSSIAEILFPKPEEVCPDATNRELYLRYAREVYRRKIGSPLRKALSVVEREIASNNFEAIHYDRVPSLAMDRYTKLFLRKDFDHFSRFVNKVAEGSVNISGATLLPSTLVSKARVAVYHTSDEAKNLAAVKANAQASITRKVIDGQWKTLVQRVRDSGVLESSIGVCDVSGSMGHPVFKDNTCPMDSSIGLSLLLAEVTAPPFGGAFISFSESPTVVSVGGEYDKRGLVDKVAAISRAPWGYNTNFTAVFEDLILPMAVKAGLKQEEMVKQVFVFSDMQFDEADEHTNRWTTSFDRIKAKFEAAGYEMPRLIFWNLASKSSDKPTTMDDINTALVSGYSQGMLKVFLDGGGFEGEGEEEITEEEMEDEDGVVQVKKEKKKMDPLTVVKKAVSHKAYSMLNVVD</sequence>